<dbReference type="EMBL" id="JACOPB010000034">
    <property type="protein sequence ID" value="MBC5712384.1"/>
    <property type="molecule type" value="Genomic_DNA"/>
</dbReference>
<keyword evidence="3" id="KW-1185">Reference proteome</keyword>
<dbReference type="Proteomes" id="UP000634672">
    <property type="component" value="Unassembled WGS sequence"/>
</dbReference>
<accession>A0ABR7HGR7</accession>
<comment type="caution">
    <text evidence="2">The sequence shown here is derived from an EMBL/GenBank/DDBJ whole genome shotgun (WGS) entry which is preliminary data.</text>
</comment>
<name>A0ABR7HGR7_9FIRM</name>
<proteinExistence type="predicted"/>
<evidence type="ECO:0000259" key="1">
    <source>
        <dbReference type="Pfam" id="PF12571"/>
    </source>
</evidence>
<organism evidence="2 3">
    <name type="scientific">Hungatella hominis</name>
    <dbReference type="NCBI Taxonomy" id="2763050"/>
    <lineage>
        <taxon>Bacteria</taxon>
        <taxon>Bacillati</taxon>
        <taxon>Bacillota</taxon>
        <taxon>Clostridia</taxon>
        <taxon>Lachnospirales</taxon>
        <taxon>Lachnospiraceae</taxon>
        <taxon>Hungatella</taxon>
    </lineage>
</organism>
<dbReference type="Pfam" id="PF12571">
    <property type="entry name" value="Phage_tail_fib"/>
    <property type="match status" value="1"/>
</dbReference>
<evidence type="ECO:0000313" key="3">
    <source>
        <dbReference type="Proteomes" id="UP000634672"/>
    </source>
</evidence>
<gene>
    <name evidence="2" type="ORF">H8S75_31275</name>
</gene>
<dbReference type="InterPro" id="IPR022225">
    <property type="entry name" value="Phage_tail_fibre_N"/>
</dbReference>
<evidence type="ECO:0000313" key="2">
    <source>
        <dbReference type="EMBL" id="MBC5712384.1"/>
    </source>
</evidence>
<dbReference type="RefSeq" id="WP_187024804.1">
    <property type="nucleotide sequence ID" value="NZ_JACOPB010000034.1"/>
</dbReference>
<reference evidence="2 3" key="1">
    <citation type="submission" date="2020-08" db="EMBL/GenBank/DDBJ databases">
        <title>Genome public.</title>
        <authorList>
            <person name="Liu C."/>
            <person name="Sun Q."/>
        </authorList>
    </citation>
    <scope>NUCLEOTIDE SEQUENCE [LARGE SCALE GENOMIC DNA]</scope>
    <source>
        <strain evidence="2 3">NSJ-66</strain>
    </source>
</reference>
<sequence length="208" mass="22939">MFKQGIVTAYGEALEAKVRLGLTTIVFTKLATGDGEYTGDLRELKALVSEKQRFGISSLTVSEASTVRLRTVIDNNGISSGYYIKEIGLFAIDPDEGEILYSVIRGIDRKLDYQPSENEFDKATMTLDIFVKTVSAETATIMSGSGAAASAEDLNELDLNKINVVLMTKDIPIDDRKKRTYYLRVTDHQTVNITDTIKVSPNMGLKIL</sequence>
<protein>
    <submittedName>
        <fullName evidence="2">Phage tail protein</fullName>
    </submittedName>
</protein>
<feature type="domain" description="Phage tail fibre protein N-terminal" evidence="1">
    <location>
        <begin position="5"/>
        <end position="140"/>
    </location>
</feature>